<evidence type="ECO:0000313" key="3">
    <source>
        <dbReference type="EMBL" id="CAC5380385.1"/>
    </source>
</evidence>
<dbReference type="Pfam" id="PF18738">
    <property type="entry name" value="HEPN_DZIP3"/>
    <property type="match status" value="1"/>
</dbReference>
<feature type="domain" description="DZIP3-like HEPN" evidence="2">
    <location>
        <begin position="70"/>
        <end position="189"/>
    </location>
</feature>
<evidence type="ECO:0000313" key="4">
    <source>
        <dbReference type="Proteomes" id="UP000507470"/>
    </source>
</evidence>
<protein>
    <recommendedName>
        <fullName evidence="2">DZIP3-like HEPN domain-containing protein</fullName>
    </recommendedName>
</protein>
<reference evidence="3 4" key="1">
    <citation type="submission" date="2020-06" db="EMBL/GenBank/DDBJ databases">
        <authorList>
            <person name="Li R."/>
            <person name="Bekaert M."/>
        </authorList>
    </citation>
    <scope>NUCLEOTIDE SEQUENCE [LARGE SCALE GENOMIC DNA]</scope>
    <source>
        <strain evidence="4">wild</strain>
    </source>
</reference>
<keyword evidence="1" id="KW-0175">Coiled coil</keyword>
<proteinExistence type="predicted"/>
<organism evidence="3 4">
    <name type="scientific">Mytilus coruscus</name>
    <name type="common">Sea mussel</name>
    <dbReference type="NCBI Taxonomy" id="42192"/>
    <lineage>
        <taxon>Eukaryota</taxon>
        <taxon>Metazoa</taxon>
        <taxon>Spiralia</taxon>
        <taxon>Lophotrochozoa</taxon>
        <taxon>Mollusca</taxon>
        <taxon>Bivalvia</taxon>
        <taxon>Autobranchia</taxon>
        <taxon>Pteriomorphia</taxon>
        <taxon>Mytilida</taxon>
        <taxon>Mytiloidea</taxon>
        <taxon>Mytilidae</taxon>
        <taxon>Mytilinae</taxon>
        <taxon>Mytilus</taxon>
    </lineage>
</organism>
<keyword evidence="4" id="KW-1185">Reference proteome</keyword>
<dbReference type="Proteomes" id="UP000507470">
    <property type="component" value="Unassembled WGS sequence"/>
</dbReference>
<dbReference type="InterPro" id="IPR041249">
    <property type="entry name" value="HEPN_DZIP3"/>
</dbReference>
<dbReference type="OrthoDB" id="6122878at2759"/>
<dbReference type="AlphaFoldDB" id="A0A6J8B934"/>
<evidence type="ECO:0000256" key="1">
    <source>
        <dbReference type="SAM" id="Coils"/>
    </source>
</evidence>
<accession>A0A6J8B934</accession>
<name>A0A6J8B934_MYTCO</name>
<sequence>MTSTSQLTEEERNFARFFYLNFKVSPAIARRFFDGVFPPTHLAHIINNNMRVIISLNKSKRINASQLEVLRSVTGTVWPSYLPPMPAGTKATCSKDFDLTMIICLLRNIGGLPTPSNGWDQLPHPNDMLPGADLATLKWYRNQLAHTTVTYLDNNEFTDKWNRVEKALISLNKGQKPHEVTEIFNYDLNGEQAKKLANAELSQLKKEYMDCEKEKEQIERDFSYYRERNLPKNIADANATFVKTWLKDDKSFYETKVSELVYNKVKDCSCILVTSNSGSGKTAAIRHIALKTSTGRI</sequence>
<dbReference type="EMBL" id="CACVKT020002885">
    <property type="protein sequence ID" value="CAC5380385.1"/>
    <property type="molecule type" value="Genomic_DNA"/>
</dbReference>
<evidence type="ECO:0000259" key="2">
    <source>
        <dbReference type="Pfam" id="PF18738"/>
    </source>
</evidence>
<feature type="coiled-coil region" evidence="1">
    <location>
        <begin position="194"/>
        <end position="221"/>
    </location>
</feature>
<gene>
    <name evidence="3" type="ORF">MCOR_16348</name>
</gene>